<feature type="compositionally biased region" description="Basic and acidic residues" evidence="6">
    <location>
        <begin position="134"/>
        <end position="145"/>
    </location>
</feature>
<evidence type="ECO:0000256" key="3">
    <source>
        <dbReference type="ARBA" id="ARBA00022806"/>
    </source>
</evidence>
<keyword evidence="3" id="KW-0378">Hydrolase</keyword>
<feature type="compositionally biased region" description="Acidic residues" evidence="6">
    <location>
        <begin position="113"/>
        <end position="133"/>
    </location>
</feature>
<protein>
    <recommendedName>
        <fullName evidence="7">SNF2 N-terminal domain-containing protein</fullName>
    </recommendedName>
</protein>
<dbReference type="EMBL" id="JADFTS010000005">
    <property type="protein sequence ID" value="KAF9607528.1"/>
    <property type="molecule type" value="Genomic_DNA"/>
</dbReference>
<sequence length="811" mass="91198">MTAVASQPECSMHIHRRPDHPESSISNHMVRNYAEISSARERVDDLDENCPLIDWVRTVGIPAPNSMSGREGSGDNKAESSVRKSSQQLNNGKNKDGAVDFENSKKKVNNLTDDSDDVEEEEYSDDDDDDEKSSDDSLSDKDCKLVKKSSTKSDVGVERGEEEEEVDDDDDDLGVPKDGIKVIEIPSSSSSDDGEEEKDKFYFSGDEEEVSKVVSEDGDEANEADTENAEESSDGDEENEADTENAEVSSDGDSHESNDKNFKRRKVGGLDGAHCCASVEEESSEDSEDDTEVVKECVIEDIDEDIENRLKRRIVDGLDILIPVKTGSKVSNTSNGRDCVPRRTRSTYSSHSSFNKKDGTFSHPISLDEMDTDRSSGNHSVEDNGDAELNVVKPAKKDVKVRKTSNEKSSVAWRTRSHLSSSSFSKKNLETSSCPISFNEKEVDRSTDSGEDDFDDANDDGDEDSRETGDYDENYGKNEDISKVNRKGGSGDQEEILKKKEGVFWRSCKKKPEAVSPVDVDKPHPVKFNFGVETPKPVEKSDDEKYLDMLWVEFDFALRSCELGSFVSSQVDSEYPNKPNVETDPSALCAQGKHDYILDEEIGIRCRFCSFVQTEMKYILPPLEKRHSKRSTTKNSSDEGEFSLWEEFDLQGAGGHSHFSHFHGKRTVWDIVPQIRETMYPHQQEGFEFLWKNIAGGIEIDKLKNFAPSDGTGGCVISHAHGTGKTRLTIVFLQSYMKMFEECRPMIIAPCSMLLTWEEEFKKWNAKIPFHNLNSRHFSGKEDEMARLLIHVKTQQIKWNRMVKLLLWSRG</sequence>
<proteinExistence type="predicted"/>
<feature type="compositionally biased region" description="Low complexity" evidence="6">
    <location>
        <begin position="418"/>
        <end position="433"/>
    </location>
</feature>
<evidence type="ECO:0000313" key="9">
    <source>
        <dbReference type="Proteomes" id="UP000631114"/>
    </source>
</evidence>
<feature type="region of interest" description="Disordered" evidence="6">
    <location>
        <begin position="1"/>
        <end position="27"/>
    </location>
</feature>
<dbReference type="InterPro" id="IPR038718">
    <property type="entry name" value="SNF2-like_sf"/>
</dbReference>
<dbReference type="GO" id="GO:0004386">
    <property type="term" value="F:helicase activity"/>
    <property type="evidence" value="ECO:0007669"/>
    <property type="project" value="UniProtKB-KW"/>
</dbReference>
<feature type="compositionally biased region" description="Basic and acidic residues" evidence="6">
    <location>
        <begin position="372"/>
        <end position="382"/>
    </location>
</feature>
<organism evidence="8 9">
    <name type="scientific">Coptis chinensis</name>
    <dbReference type="NCBI Taxonomy" id="261450"/>
    <lineage>
        <taxon>Eukaryota</taxon>
        <taxon>Viridiplantae</taxon>
        <taxon>Streptophyta</taxon>
        <taxon>Embryophyta</taxon>
        <taxon>Tracheophyta</taxon>
        <taxon>Spermatophyta</taxon>
        <taxon>Magnoliopsida</taxon>
        <taxon>Ranunculales</taxon>
        <taxon>Ranunculaceae</taxon>
        <taxon>Coptidoideae</taxon>
        <taxon>Coptis</taxon>
    </lineage>
</organism>
<feature type="compositionally biased region" description="Acidic residues" evidence="6">
    <location>
        <begin position="216"/>
        <end position="245"/>
    </location>
</feature>
<evidence type="ECO:0000256" key="5">
    <source>
        <dbReference type="ARBA" id="ARBA00023242"/>
    </source>
</evidence>
<dbReference type="GO" id="GO:0005634">
    <property type="term" value="C:nucleus"/>
    <property type="evidence" value="ECO:0007669"/>
    <property type="project" value="UniProtKB-SubCell"/>
</dbReference>
<feature type="compositionally biased region" description="Acidic residues" evidence="6">
    <location>
        <begin position="160"/>
        <end position="173"/>
    </location>
</feature>
<comment type="subcellular location">
    <subcellularLocation>
        <location evidence="1">Nucleus</location>
    </subcellularLocation>
</comment>
<feature type="compositionally biased region" description="Basic and acidic residues" evidence="6">
    <location>
        <begin position="439"/>
        <end position="448"/>
    </location>
</feature>
<feature type="compositionally biased region" description="Basic and acidic residues" evidence="6">
    <location>
        <begin position="466"/>
        <end position="483"/>
    </location>
</feature>
<comment type="caution">
    <text evidence="8">The sequence shown here is derived from an EMBL/GenBank/DDBJ whole genome shotgun (WGS) entry which is preliminary data.</text>
</comment>
<dbReference type="PANTHER" id="PTHR45821:SF5">
    <property type="entry name" value="SNF2 DOMAIN-CONTAINING PROTEIN CLASSY 4"/>
    <property type="match status" value="1"/>
</dbReference>
<feature type="compositionally biased region" description="Basic and acidic residues" evidence="6">
    <location>
        <begin position="72"/>
        <end position="82"/>
    </location>
</feature>
<evidence type="ECO:0000256" key="2">
    <source>
        <dbReference type="ARBA" id="ARBA00022741"/>
    </source>
</evidence>
<dbReference type="InterPro" id="IPR027417">
    <property type="entry name" value="P-loop_NTPase"/>
</dbReference>
<keyword evidence="4" id="KW-0067">ATP-binding</keyword>
<keyword evidence="5" id="KW-0539">Nucleus</keyword>
<feature type="domain" description="SNF2 N-terminal" evidence="7">
    <location>
        <begin position="682"/>
        <end position="780"/>
    </location>
</feature>
<accession>A0A835I1U5</accession>
<evidence type="ECO:0000313" key="8">
    <source>
        <dbReference type="EMBL" id="KAF9607528.1"/>
    </source>
</evidence>
<dbReference type="SUPFAM" id="SSF52540">
    <property type="entry name" value="P-loop containing nucleoside triphosphate hydrolases"/>
    <property type="match status" value="1"/>
</dbReference>
<gene>
    <name evidence="8" type="ORF">IFM89_036890</name>
</gene>
<dbReference type="Pfam" id="PF00176">
    <property type="entry name" value="SNF2-rel_dom"/>
    <property type="match status" value="1"/>
</dbReference>
<dbReference type="AlphaFoldDB" id="A0A835I1U5"/>
<feature type="compositionally biased region" description="Acidic residues" evidence="6">
    <location>
        <begin position="449"/>
        <end position="465"/>
    </location>
</feature>
<keyword evidence="9" id="KW-1185">Reference proteome</keyword>
<dbReference type="InterPro" id="IPR044567">
    <property type="entry name" value="CLSY/DRD1"/>
</dbReference>
<keyword evidence="3" id="KW-0347">Helicase</keyword>
<feature type="compositionally biased region" description="Basic and acidic residues" evidence="6">
    <location>
        <begin position="252"/>
        <end position="261"/>
    </location>
</feature>
<evidence type="ECO:0000256" key="6">
    <source>
        <dbReference type="SAM" id="MobiDB-lite"/>
    </source>
</evidence>
<feature type="region of interest" description="Disordered" evidence="6">
    <location>
        <begin position="329"/>
        <end position="493"/>
    </location>
</feature>
<keyword evidence="2" id="KW-0547">Nucleotide-binding</keyword>
<evidence type="ECO:0000259" key="7">
    <source>
        <dbReference type="Pfam" id="PF00176"/>
    </source>
</evidence>
<evidence type="ECO:0000256" key="4">
    <source>
        <dbReference type="ARBA" id="ARBA00022840"/>
    </source>
</evidence>
<dbReference type="OrthoDB" id="2020972at2759"/>
<reference evidence="8 9" key="1">
    <citation type="submission" date="2020-10" db="EMBL/GenBank/DDBJ databases">
        <title>The Coptis chinensis genome and diversification of protoberbering-type alkaloids.</title>
        <authorList>
            <person name="Wang B."/>
            <person name="Shu S."/>
            <person name="Song C."/>
            <person name="Liu Y."/>
        </authorList>
    </citation>
    <scope>NUCLEOTIDE SEQUENCE [LARGE SCALE GENOMIC DNA]</scope>
    <source>
        <strain evidence="8">HL-2020</strain>
        <tissue evidence="8">Leaf</tissue>
    </source>
</reference>
<feature type="compositionally biased region" description="Polar residues" evidence="6">
    <location>
        <begin position="83"/>
        <end position="92"/>
    </location>
</feature>
<dbReference type="GO" id="GO:0005524">
    <property type="term" value="F:ATP binding"/>
    <property type="evidence" value="ECO:0007669"/>
    <property type="project" value="UniProtKB-KW"/>
</dbReference>
<feature type="compositionally biased region" description="Basic and acidic residues" evidence="6">
    <location>
        <begin position="93"/>
        <end position="105"/>
    </location>
</feature>
<dbReference type="Proteomes" id="UP000631114">
    <property type="component" value="Unassembled WGS sequence"/>
</dbReference>
<dbReference type="GO" id="GO:0080188">
    <property type="term" value="P:gene silencing by siRNA-directed DNA methylation"/>
    <property type="evidence" value="ECO:0007669"/>
    <property type="project" value="InterPro"/>
</dbReference>
<dbReference type="Gene3D" id="3.40.50.10810">
    <property type="entry name" value="Tandem AAA-ATPase domain"/>
    <property type="match status" value="1"/>
</dbReference>
<dbReference type="InterPro" id="IPR000330">
    <property type="entry name" value="SNF2_N"/>
</dbReference>
<evidence type="ECO:0000256" key="1">
    <source>
        <dbReference type="ARBA" id="ARBA00004123"/>
    </source>
</evidence>
<name>A0A835I1U5_9MAGN</name>
<dbReference type="PANTHER" id="PTHR45821">
    <property type="entry name" value="SNF2 DOMAIN-CONTAINING PROTEIN CLASSY 2-RELATED"/>
    <property type="match status" value="1"/>
</dbReference>
<feature type="compositionally biased region" description="Low complexity" evidence="6">
    <location>
        <begin position="182"/>
        <end position="191"/>
    </location>
</feature>
<feature type="region of interest" description="Disordered" evidence="6">
    <location>
        <begin position="60"/>
        <end position="267"/>
    </location>
</feature>